<evidence type="ECO:0000313" key="2">
    <source>
        <dbReference type="EMBL" id="KAG6664593.1"/>
    </source>
</evidence>
<dbReference type="EMBL" id="CM031810">
    <property type="protein sequence ID" value="KAG6664593.1"/>
    <property type="molecule type" value="Genomic_DNA"/>
</dbReference>
<accession>A0A8T1RE02</accession>
<proteinExistence type="predicted"/>
<name>A0A8T1RE02_CARIL</name>
<protein>
    <submittedName>
        <fullName evidence="2">Uncharacterized protein</fullName>
    </submittedName>
</protein>
<reference evidence="2" key="1">
    <citation type="submission" date="2020-12" db="EMBL/GenBank/DDBJ databases">
        <title>WGS assembly of Carya illinoinensis cv. Pawnee.</title>
        <authorList>
            <person name="Platts A."/>
            <person name="Shu S."/>
            <person name="Wright S."/>
            <person name="Barry K."/>
            <person name="Edger P."/>
            <person name="Pires J.C."/>
            <person name="Schmutz J."/>
        </authorList>
    </citation>
    <scope>NUCLEOTIDE SEQUENCE</scope>
    <source>
        <tissue evidence="2">Leaf</tissue>
    </source>
</reference>
<comment type="caution">
    <text evidence="2">The sequence shown here is derived from an EMBL/GenBank/DDBJ whole genome shotgun (WGS) entry which is preliminary data.</text>
</comment>
<sequence>MRDGWHLPDGDGNSLQAYLLPTHPAICRKSLKGQSRRTRPGRYSSQRS</sequence>
<evidence type="ECO:0000256" key="1">
    <source>
        <dbReference type="SAM" id="MobiDB-lite"/>
    </source>
</evidence>
<organism evidence="2 3">
    <name type="scientific">Carya illinoinensis</name>
    <name type="common">Pecan</name>
    <dbReference type="NCBI Taxonomy" id="32201"/>
    <lineage>
        <taxon>Eukaryota</taxon>
        <taxon>Viridiplantae</taxon>
        <taxon>Streptophyta</taxon>
        <taxon>Embryophyta</taxon>
        <taxon>Tracheophyta</taxon>
        <taxon>Spermatophyta</taxon>
        <taxon>Magnoliopsida</taxon>
        <taxon>eudicotyledons</taxon>
        <taxon>Gunneridae</taxon>
        <taxon>Pentapetalae</taxon>
        <taxon>rosids</taxon>
        <taxon>fabids</taxon>
        <taxon>Fagales</taxon>
        <taxon>Juglandaceae</taxon>
        <taxon>Carya</taxon>
    </lineage>
</organism>
<dbReference type="Proteomes" id="UP000811609">
    <property type="component" value="Chromosome 2"/>
</dbReference>
<feature type="compositionally biased region" description="Basic residues" evidence="1">
    <location>
        <begin position="29"/>
        <end position="40"/>
    </location>
</feature>
<gene>
    <name evidence="2" type="ORF">CIPAW_02G104200</name>
</gene>
<dbReference type="AlphaFoldDB" id="A0A8T1RE02"/>
<evidence type="ECO:0000313" key="3">
    <source>
        <dbReference type="Proteomes" id="UP000811609"/>
    </source>
</evidence>
<keyword evidence="3" id="KW-1185">Reference proteome</keyword>
<feature type="region of interest" description="Disordered" evidence="1">
    <location>
        <begin position="28"/>
        <end position="48"/>
    </location>
</feature>